<keyword evidence="8" id="KW-0131">Cell cycle</keyword>
<evidence type="ECO:0000256" key="4">
    <source>
        <dbReference type="ARBA" id="ARBA00022771"/>
    </source>
</evidence>
<evidence type="ECO:0000256" key="6">
    <source>
        <dbReference type="ARBA" id="ARBA00022786"/>
    </source>
</evidence>
<dbReference type="GO" id="GO:0031145">
    <property type="term" value="P:anaphase-promoting complex-dependent catabolic process"/>
    <property type="evidence" value="ECO:0007669"/>
    <property type="project" value="InterPro"/>
</dbReference>
<evidence type="ECO:0000256" key="8">
    <source>
        <dbReference type="ARBA" id="ARBA00023306"/>
    </source>
</evidence>
<dbReference type="InterPro" id="IPR024991">
    <property type="entry name" value="RING-H2_APC11"/>
</dbReference>
<proteinExistence type="predicted"/>
<accession>F2U3L5</accession>
<protein>
    <recommendedName>
        <fullName evidence="1">Anaphase-promoting complex subunit 11</fullName>
    </recommendedName>
</protein>
<evidence type="ECO:0000256" key="2">
    <source>
        <dbReference type="ARBA" id="ARBA00022618"/>
    </source>
</evidence>
<dbReference type="Pfam" id="PF12861">
    <property type="entry name" value="zf-ANAPC11"/>
    <property type="match status" value="1"/>
</dbReference>
<dbReference type="SUPFAM" id="SSF57850">
    <property type="entry name" value="RING/U-box"/>
    <property type="match status" value="1"/>
</dbReference>
<keyword evidence="7" id="KW-0862">Zinc</keyword>
<keyword evidence="12" id="KW-1185">Reference proteome</keyword>
<evidence type="ECO:0000259" key="10">
    <source>
        <dbReference type="PROSITE" id="PS50089"/>
    </source>
</evidence>
<keyword evidence="6" id="KW-0833">Ubl conjugation pathway</keyword>
<evidence type="ECO:0000256" key="5">
    <source>
        <dbReference type="ARBA" id="ARBA00022776"/>
    </source>
</evidence>
<dbReference type="RefSeq" id="XP_004996392.1">
    <property type="nucleotide sequence ID" value="XM_004996335.1"/>
</dbReference>
<keyword evidence="5" id="KW-0498">Mitosis</keyword>
<dbReference type="GO" id="GO:0005680">
    <property type="term" value="C:anaphase-promoting complex"/>
    <property type="evidence" value="ECO:0007669"/>
    <property type="project" value="InterPro"/>
</dbReference>
<dbReference type="eggNOG" id="KOG1493">
    <property type="taxonomic scope" value="Eukaryota"/>
</dbReference>
<reference evidence="11" key="1">
    <citation type="submission" date="2009-08" db="EMBL/GenBank/DDBJ databases">
        <title>Annotation of Salpingoeca rosetta.</title>
        <authorList>
            <consortium name="The Broad Institute Genome Sequencing Platform"/>
            <person name="Russ C."/>
            <person name="Cuomo C."/>
            <person name="Burger G."/>
            <person name="Gray M.W."/>
            <person name="Holland P.W.H."/>
            <person name="King N."/>
            <person name="Lang F.B.F."/>
            <person name="Roger A.J."/>
            <person name="Ruiz-Trillo I."/>
            <person name="Young S.K."/>
            <person name="Zeng Q."/>
            <person name="Gargeya S."/>
            <person name="Alvarado L."/>
            <person name="Berlin A."/>
            <person name="Chapman S.B."/>
            <person name="Chen Z."/>
            <person name="Freedman E."/>
            <person name="Gellesch M."/>
            <person name="Goldberg J."/>
            <person name="Griggs A."/>
            <person name="Gujja S."/>
            <person name="Heilman E."/>
            <person name="Heiman D."/>
            <person name="Howarth C."/>
            <person name="Mehta T."/>
            <person name="Neiman D."/>
            <person name="Pearson M."/>
            <person name="Roberts A."/>
            <person name="Saif S."/>
            <person name="Shea T."/>
            <person name="Shenoy N."/>
            <person name="Sisk P."/>
            <person name="Stolte C."/>
            <person name="Sykes S."/>
            <person name="White J."/>
            <person name="Yandava C."/>
            <person name="Haas B."/>
            <person name="Nusbaum C."/>
            <person name="Birren B."/>
        </authorList>
    </citation>
    <scope>NUCLEOTIDE SEQUENCE [LARGE SCALE GENOMIC DNA]</scope>
    <source>
        <strain evidence="11">ATCC 50818</strain>
    </source>
</reference>
<dbReference type="Gene3D" id="3.30.40.10">
    <property type="entry name" value="Zinc/RING finger domain, C3HC4 (zinc finger)"/>
    <property type="match status" value="1"/>
</dbReference>
<dbReference type="Proteomes" id="UP000007799">
    <property type="component" value="Unassembled WGS sequence"/>
</dbReference>
<dbReference type="InterPro" id="IPR001841">
    <property type="entry name" value="Znf_RING"/>
</dbReference>
<dbReference type="AlphaFoldDB" id="F2U3L5"/>
<dbReference type="STRING" id="946362.F2U3L5"/>
<sequence>MKVKVKRKWNVVAVWKWTAPDDSCGICRQAFDGCCPSCHEPGENCPIVFGKCKHCFHMHCILKWLGQPQDECPMCRQTWEFQ</sequence>
<dbReference type="OrthoDB" id="1681166at2759"/>
<keyword evidence="4 9" id="KW-0863">Zinc-finger</keyword>
<dbReference type="GO" id="GO:0051301">
    <property type="term" value="P:cell division"/>
    <property type="evidence" value="ECO:0007669"/>
    <property type="project" value="UniProtKB-KW"/>
</dbReference>
<dbReference type="GeneID" id="16076978"/>
<dbReference type="GO" id="GO:0097602">
    <property type="term" value="F:cullin family protein binding"/>
    <property type="evidence" value="ECO:0007669"/>
    <property type="project" value="InterPro"/>
</dbReference>
<dbReference type="InParanoid" id="F2U3L5"/>
<dbReference type="InterPro" id="IPR013083">
    <property type="entry name" value="Znf_RING/FYVE/PHD"/>
</dbReference>
<evidence type="ECO:0000256" key="3">
    <source>
        <dbReference type="ARBA" id="ARBA00022723"/>
    </source>
</evidence>
<dbReference type="CDD" id="cd16456">
    <property type="entry name" value="RING-H2_APC11"/>
    <property type="match status" value="1"/>
</dbReference>
<evidence type="ECO:0000313" key="12">
    <source>
        <dbReference type="Proteomes" id="UP000007799"/>
    </source>
</evidence>
<dbReference type="EMBL" id="GL832960">
    <property type="protein sequence ID" value="EGD82209.1"/>
    <property type="molecule type" value="Genomic_DNA"/>
</dbReference>
<dbReference type="KEGG" id="sre:PTSG_11938"/>
<evidence type="ECO:0000256" key="9">
    <source>
        <dbReference type="PROSITE-ProRule" id="PRU00175"/>
    </source>
</evidence>
<evidence type="ECO:0000256" key="1">
    <source>
        <dbReference type="ARBA" id="ARBA00013928"/>
    </source>
</evidence>
<evidence type="ECO:0000256" key="7">
    <source>
        <dbReference type="ARBA" id="ARBA00022833"/>
    </source>
</evidence>
<dbReference type="OMA" id="QWRWDTG"/>
<keyword evidence="3" id="KW-0479">Metal-binding</keyword>
<dbReference type="PROSITE" id="PS50089">
    <property type="entry name" value="ZF_RING_2"/>
    <property type="match status" value="1"/>
</dbReference>
<dbReference type="GO" id="GO:0008270">
    <property type="term" value="F:zinc ion binding"/>
    <property type="evidence" value="ECO:0007669"/>
    <property type="project" value="UniProtKB-KW"/>
</dbReference>
<keyword evidence="2" id="KW-0132">Cell division</keyword>
<evidence type="ECO:0000313" key="11">
    <source>
        <dbReference type="EMBL" id="EGD82209.1"/>
    </source>
</evidence>
<organism evidence="12">
    <name type="scientific">Salpingoeca rosetta (strain ATCC 50818 / BSB-021)</name>
    <dbReference type="NCBI Taxonomy" id="946362"/>
    <lineage>
        <taxon>Eukaryota</taxon>
        <taxon>Choanoflagellata</taxon>
        <taxon>Craspedida</taxon>
        <taxon>Salpingoecidae</taxon>
        <taxon>Salpingoeca</taxon>
    </lineage>
</organism>
<feature type="domain" description="RING-type" evidence="10">
    <location>
        <begin position="35"/>
        <end position="76"/>
    </location>
</feature>
<dbReference type="GO" id="GO:0061630">
    <property type="term" value="F:ubiquitin protein ligase activity"/>
    <property type="evidence" value="ECO:0007669"/>
    <property type="project" value="InterPro"/>
</dbReference>
<dbReference type="PANTHER" id="PTHR11210">
    <property type="entry name" value="RING BOX"/>
    <property type="match status" value="1"/>
</dbReference>
<gene>
    <name evidence="11" type="ORF">PTSG_11938</name>
</gene>
<dbReference type="InterPro" id="IPR051031">
    <property type="entry name" value="RING-box_E3_Ubiquitin_Ligase"/>
</dbReference>
<dbReference type="FunCoup" id="F2U3L5">
    <property type="interactions" value="1026"/>
</dbReference>
<name>F2U3L5_SALR5</name>